<protein>
    <recommendedName>
        <fullName evidence="2">Anti-sigma factor antagonist</fullName>
    </recommendedName>
</protein>
<dbReference type="OrthoDB" id="1493620at2"/>
<dbReference type="GO" id="GO:0043856">
    <property type="term" value="F:anti-sigma factor antagonist activity"/>
    <property type="evidence" value="ECO:0007669"/>
    <property type="project" value="InterPro"/>
</dbReference>
<dbReference type="InterPro" id="IPR036513">
    <property type="entry name" value="STAS_dom_sf"/>
</dbReference>
<dbReference type="AlphaFoldDB" id="A0A271J348"/>
<keyword evidence="5" id="KW-1185">Reference proteome</keyword>
<evidence type="ECO:0000259" key="3">
    <source>
        <dbReference type="PROSITE" id="PS50801"/>
    </source>
</evidence>
<dbReference type="NCBIfam" id="TIGR00377">
    <property type="entry name" value="ant_ant_sig"/>
    <property type="match status" value="1"/>
</dbReference>
<dbReference type="InterPro" id="IPR003658">
    <property type="entry name" value="Anti-sigma_ant"/>
</dbReference>
<dbReference type="SUPFAM" id="SSF52091">
    <property type="entry name" value="SpoIIaa-like"/>
    <property type="match status" value="1"/>
</dbReference>
<dbReference type="PANTHER" id="PTHR33495">
    <property type="entry name" value="ANTI-SIGMA FACTOR ANTAGONIST TM_1081-RELATED-RELATED"/>
    <property type="match status" value="1"/>
</dbReference>
<dbReference type="InterPro" id="IPR002645">
    <property type="entry name" value="STAS_dom"/>
</dbReference>
<comment type="caution">
    <text evidence="4">The sequence shown here is derived from an EMBL/GenBank/DDBJ whole genome shotgun (WGS) entry which is preliminary data.</text>
</comment>
<dbReference type="Proteomes" id="UP000216339">
    <property type="component" value="Unassembled WGS sequence"/>
</dbReference>
<organism evidence="4 5">
    <name type="scientific">Rubrivirga marina</name>
    <dbReference type="NCBI Taxonomy" id="1196024"/>
    <lineage>
        <taxon>Bacteria</taxon>
        <taxon>Pseudomonadati</taxon>
        <taxon>Rhodothermota</taxon>
        <taxon>Rhodothermia</taxon>
        <taxon>Rhodothermales</taxon>
        <taxon>Rubricoccaceae</taxon>
        <taxon>Rubrivirga</taxon>
    </lineage>
</organism>
<gene>
    <name evidence="4" type="ORF">BSZ37_16210</name>
</gene>
<name>A0A271J348_9BACT</name>
<dbReference type="RefSeq" id="WP_095511545.1">
    <property type="nucleotide sequence ID" value="NZ_MQWD01000001.1"/>
</dbReference>
<comment type="similarity">
    <text evidence="1 2">Belongs to the anti-sigma-factor antagonist family.</text>
</comment>
<dbReference type="PROSITE" id="PS50801">
    <property type="entry name" value="STAS"/>
    <property type="match status" value="1"/>
</dbReference>
<evidence type="ECO:0000313" key="4">
    <source>
        <dbReference type="EMBL" id="PAP77873.1"/>
    </source>
</evidence>
<evidence type="ECO:0000313" key="5">
    <source>
        <dbReference type="Proteomes" id="UP000216339"/>
    </source>
</evidence>
<dbReference type="Gene3D" id="3.30.750.24">
    <property type="entry name" value="STAS domain"/>
    <property type="match status" value="1"/>
</dbReference>
<sequence length="128" mass="13802">MSFTFQKASPTAAVVRIGKALDFRNAAEFKAACQEHARQGIRYYVLDFSGTGILDSTGLGVIFSLYRQLTPAGGQVVFASVSRPVQVVVQLTRTYKVFRQFPTVEAALQAHAAPAAQAQIPQRPTGTA</sequence>
<feature type="domain" description="STAS" evidence="3">
    <location>
        <begin position="14"/>
        <end position="111"/>
    </location>
</feature>
<proteinExistence type="inferred from homology"/>
<accession>A0A271J348</accession>
<dbReference type="CDD" id="cd07043">
    <property type="entry name" value="STAS_anti-anti-sigma_factors"/>
    <property type="match status" value="1"/>
</dbReference>
<reference evidence="4 5" key="1">
    <citation type="submission" date="2016-11" db="EMBL/GenBank/DDBJ databases">
        <title>Study of marine rhodopsin-containing bacteria.</title>
        <authorList>
            <person name="Yoshizawa S."/>
            <person name="Kumagai Y."/>
            <person name="Kogure K."/>
        </authorList>
    </citation>
    <scope>NUCLEOTIDE SEQUENCE [LARGE SCALE GENOMIC DNA]</scope>
    <source>
        <strain evidence="4 5">SAORIC-28</strain>
    </source>
</reference>
<evidence type="ECO:0000256" key="1">
    <source>
        <dbReference type="ARBA" id="ARBA00009013"/>
    </source>
</evidence>
<dbReference type="EMBL" id="MQWD01000001">
    <property type="protein sequence ID" value="PAP77873.1"/>
    <property type="molecule type" value="Genomic_DNA"/>
</dbReference>
<evidence type="ECO:0000256" key="2">
    <source>
        <dbReference type="RuleBase" id="RU003749"/>
    </source>
</evidence>
<dbReference type="Pfam" id="PF01740">
    <property type="entry name" value="STAS"/>
    <property type="match status" value="1"/>
</dbReference>